<comment type="similarity">
    <text evidence="3">Belongs to the methyl-accepting chemotaxis (MCP) protein family.</text>
</comment>
<dbReference type="PANTHER" id="PTHR43531">
    <property type="entry name" value="PROTEIN ICFG"/>
    <property type="match status" value="1"/>
</dbReference>
<proteinExistence type="inferred from homology"/>
<dbReference type="Proteomes" id="UP000292939">
    <property type="component" value="Chromosome"/>
</dbReference>
<keyword evidence="2" id="KW-0488">Methylation</keyword>
<dbReference type="PROSITE" id="PS50111">
    <property type="entry name" value="CHEMOTAXIS_TRANSDUC_2"/>
    <property type="match status" value="1"/>
</dbReference>
<evidence type="ECO:0000256" key="2">
    <source>
        <dbReference type="ARBA" id="ARBA00022481"/>
    </source>
</evidence>
<reference evidence="7 8" key="1">
    <citation type="submission" date="2018-07" db="EMBL/GenBank/DDBJ databases">
        <title>Exploring interactions and the metabolic potential of the ultra-small soil bacteria Hylemonella gracilis.</title>
        <authorList>
            <person name="Tyc O."/>
            <person name="Kulkarni P."/>
            <person name="Gawehns F."/>
            <person name="Hundscheid M."/>
            <person name="Zweers H."/>
            <person name="Garbeva P."/>
        </authorList>
    </citation>
    <scope>NUCLEOTIDE SEQUENCE [LARGE SCALE GENOMIC DNA]</scope>
    <source>
        <strain evidence="7 8">NS1</strain>
    </source>
</reference>
<sequence length="506" mass="53245">MKFSAKLLVCAMVPAALFILSLVGSIGGLVYTKNQFSGYIETEQRISEGLREMYAQGLQMGQALRNIVLDPGNSKAYDNLDAARKGYEKAYVDTSATARGTAFADGLDKLPPLRSVHAQAQEQVLVLIKAQSPETAKFLNSAETPAWRNLRGELLKQIEVAGQAAAQAQAQVDDRTKQMVWLALSMAALAVVVSATFTVYLRNIVKNELGGDLGEAREALTEIAHGNLAHEVPGSGHPNSLMQGLSRMQTALRQLVGSVREASGSISSASAEIAQGNQDLSMRTESQASTLQQTSASMEQLGSTVRQNAVNAQQANQFAQSASAVAAQGGEVVSQVVNTMKGISDSSRKIAEIISVIDGIAFQTNILALNAAVEAARAGEQGRGFAVVASEVRSLAGRSADAAKEIKALISASVAQVEQGESLVDRAGSTMGEVVASIQRVTDIMGEISSASSAQSAEVTQMGQAISSMDQVTQQNAALVEESSAAALSLRSQAQRLDQMVGVFRL</sequence>
<dbReference type="GO" id="GO:0006935">
    <property type="term" value="P:chemotaxis"/>
    <property type="evidence" value="ECO:0007669"/>
    <property type="project" value="InterPro"/>
</dbReference>
<dbReference type="PRINTS" id="PR00260">
    <property type="entry name" value="CHEMTRNSDUCR"/>
</dbReference>
<keyword evidence="5" id="KW-1133">Transmembrane helix</keyword>
<dbReference type="FunFam" id="1.10.287.950:FF:000001">
    <property type="entry name" value="Methyl-accepting chemotaxis sensory transducer"/>
    <property type="match status" value="1"/>
</dbReference>
<accession>A0A4V1A1Z1</accession>
<evidence type="ECO:0000256" key="1">
    <source>
        <dbReference type="ARBA" id="ARBA00004370"/>
    </source>
</evidence>
<gene>
    <name evidence="7" type="ORF">DW355_05035</name>
</gene>
<feature type="transmembrane region" description="Helical" evidence="5">
    <location>
        <begin position="179"/>
        <end position="201"/>
    </location>
</feature>
<dbReference type="InterPro" id="IPR051310">
    <property type="entry name" value="MCP_chemotaxis"/>
</dbReference>
<dbReference type="OrthoDB" id="9177860at2"/>
<dbReference type="KEGG" id="hgr:DW355_05035"/>
<dbReference type="GO" id="GO:0007165">
    <property type="term" value="P:signal transduction"/>
    <property type="evidence" value="ECO:0007669"/>
    <property type="project" value="UniProtKB-KW"/>
</dbReference>
<dbReference type="SMART" id="SM00283">
    <property type="entry name" value="MA"/>
    <property type="match status" value="1"/>
</dbReference>
<name>A0A4V1A1Z1_9BURK</name>
<dbReference type="SUPFAM" id="SSF58104">
    <property type="entry name" value="Methyl-accepting chemotaxis protein (MCP) signaling domain"/>
    <property type="match status" value="1"/>
</dbReference>
<organism evidence="7 8">
    <name type="scientific">Hylemonella gracilis</name>
    <dbReference type="NCBI Taxonomy" id="80880"/>
    <lineage>
        <taxon>Bacteria</taxon>
        <taxon>Pseudomonadati</taxon>
        <taxon>Pseudomonadota</taxon>
        <taxon>Betaproteobacteria</taxon>
        <taxon>Burkholderiales</taxon>
        <taxon>Comamonadaceae</taxon>
        <taxon>Hylemonella</taxon>
    </lineage>
</organism>
<keyword evidence="4" id="KW-0807">Transducer</keyword>
<dbReference type="CDD" id="cd11386">
    <property type="entry name" value="MCP_signal"/>
    <property type="match status" value="1"/>
</dbReference>
<dbReference type="RefSeq" id="WP_131278236.1">
    <property type="nucleotide sequence ID" value="NZ_CP031395.1"/>
</dbReference>
<dbReference type="GO" id="GO:0004888">
    <property type="term" value="F:transmembrane signaling receptor activity"/>
    <property type="evidence" value="ECO:0007669"/>
    <property type="project" value="InterPro"/>
</dbReference>
<dbReference type="Gene3D" id="1.10.287.950">
    <property type="entry name" value="Methyl-accepting chemotaxis protein"/>
    <property type="match status" value="1"/>
</dbReference>
<evidence type="ECO:0000313" key="7">
    <source>
        <dbReference type="EMBL" id="QBK04229.1"/>
    </source>
</evidence>
<dbReference type="InterPro" id="IPR004089">
    <property type="entry name" value="MCPsignal_dom"/>
</dbReference>
<protein>
    <submittedName>
        <fullName evidence="7">Chemotaxis protein</fullName>
    </submittedName>
</protein>
<dbReference type="AlphaFoldDB" id="A0A4V1A1Z1"/>
<dbReference type="InterPro" id="IPR004090">
    <property type="entry name" value="Chemotax_Me-accpt_rcpt"/>
</dbReference>
<feature type="domain" description="Methyl-accepting transducer" evidence="6">
    <location>
        <begin position="262"/>
        <end position="491"/>
    </location>
</feature>
<evidence type="ECO:0000256" key="5">
    <source>
        <dbReference type="SAM" id="Phobius"/>
    </source>
</evidence>
<dbReference type="Pfam" id="PF00015">
    <property type="entry name" value="MCPsignal"/>
    <property type="match status" value="1"/>
</dbReference>
<evidence type="ECO:0000313" key="8">
    <source>
        <dbReference type="Proteomes" id="UP000292939"/>
    </source>
</evidence>
<keyword evidence="5" id="KW-0812">Transmembrane</keyword>
<dbReference type="EMBL" id="CP031395">
    <property type="protein sequence ID" value="QBK04229.1"/>
    <property type="molecule type" value="Genomic_DNA"/>
</dbReference>
<evidence type="ECO:0000259" key="6">
    <source>
        <dbReference type="PROSITE" id="PS50111"/>
    </source>
</evidence>
<evidence type="ECO:0000256" key="3">
    <source>
        <dbReference type="ARBA" id="ARBA00029447"/>
    </source>
</evidence>
<dbReference type="GO" id="GO:0005886">
    <property type="term" value="C:plasma membrane"/>
    <property type="evidence" value="ECO:0007669"/>
    <property type="project" value="TreeGrafter"/>
</dbReference>
<dbReference type="PANTHER" id="PTHR43531:SF14">
    <property type="entry name" value="METHYL-ACCEPTING CHEMOTAXIS PROTEIN I-RELATED"/>
    <property type="match status" value="1"/>
</dbReference>
<comment type="subcellular location">
    <subcellularLocation>
        <location evidence="1">Membrane</location>
    </subcellularLocation>
</comment>
<keyword evidence="5" id="KW-0472">Membrane</keyword>
<evidence type="ECO:0000256" key="4">
    <source>
        <dbReference type="PROSITE-ProRule" id="PRU00284"/>
    </source>
</evidence>